<proteinExistence type="predicted"/>
<sequence length="384" mass="42338">MSEPPSPAEVVADREPDEPPVAAEEVRSVQRIRKRAGFGHMIGVWVGRQMLRLPWLTRFSLTRKRQRPRLQNDGASYGRTLAADGVPIGYCYLPPAAGVPRRAGVVHFHGWMETKETHADVARTLAGLGHPVLLVDLRHHGDSGGPFVTFGVKERHDVDVLIDLAVERGWFDPPVVTVGFSTGAVTVLAHLAEDRKRAEPRVAGCLALAPMISLRRGVRWFRGMAAPRIAERWLMLGVMEAVRRAGLSFDETELRDVVRDEERPILFAAGEKGDRYTLGDQVEELHRLKTRGWTSLHTVPGVTHFAVGTAAFPAILPLWEALLAVVRQRCDEPACADDPSAIEPGAEVEGVRADLHPIADRHPDYQPDRRPAGDETAASVGDER</sequence>
<dbReference type="Gene3D" id="3.40.50.1820">
    <property type="entry name" value="alpha/beta hydrolase"/>
    <property type="match status" value="1"/>
</dbReference>
<comment type="caution">
    <text evidence="4">The sequence shown here is derived from an EMBL/GenBank/DDBJ whole genome shotgun (WGS) entry which is preliminary data.</text>
</comment>
<dbReference type="InterPro" id="IPR029058">
    <property type="entry name" value="AB_hydrolase_fold"/>
</dbReference>
<feature type="region of interest" description="Disordered" evidence="2">
    <location>
        <begin position="336"/>
        <end position="384"/>
    </location>
</feature>
<accession>A0ABX1V9J4</accession>
<dbReference type="SUPFAM" id="SSF53474">
    <property type="entry name" value="alpha/beta-Hydrolases"/>
    <property type="match status" value="1"/>
</dbReference>
<gene>
    <name evidence="4" type="ORF">LzC2_04810</name>
</gene>
<dbReference type="Pfam" id="PF12146">
    <property type="entry name" value="Hydrolase_4"/>
    <property type="match status" value="1"/>
</dbReference>
<evidence type="ECO:0000259" key="3">
    <source>
        <dbReference type="Pfam" id="PF12146"/>
    </source>
</evidence>
<dbReference type="InterPro" id="IPR022742">
    <property type="entry name" value="Hydrolase_4"/>
</dbReference>
<dbReference type="PANTHER" id="PTHR22946:SF9">
    <property type="entry name" value="POLYKETIDE TRANSFERASE AF380"/>
    <property type="match status" value="1"/>
</dbReference>
<protein>
    <recommendedName>
        <fullName evidence="3">Serine aminopeptidase S33 domain-containing protein</fullName>
    </recommendedName>
</protein>
<evidence type="ECO:0000256" key="2">
    <source>
        <dbReference type="SAM" id="MobiDB-lite"/>
    </source>
</evidence>
<dbReference type="EMBL" id="WTPX01000008">
    <property type="protein sequence ID" value="NNJ24424.1"/>
    <property type="molecule type" value="Genomic_DNA"/>
</dbReference>
<name>A0ABX1V9J4_9PLAN</name>
<evidence type="ECO:0000256" key="1">
    <source>
        <dbReference type="ARBA" id="ARBA00022801"/>
    </source>
</evidence>
<evidence type="ECO:0000313" key="5">
    <source>
        <dbReference type="Proteomes" id="UP000609651"/>
    </source>
</evidence>
<feature type="region of interest" description="Disordered" evidence="2">
    <location>
        <begin position="1"/>
        <end position="23"/>
    </location>
</feature>
<feature type="domain" description="Serine aminopeptidase S33" evidence="3">
    <location>
        <begin position="101"/>
        <end position="261"/>
    </location>
</feature>
<evidence type="ECO:0000313" key="4">
    <source>
        <dbReference type="EMBL" id="NNJ24424.1"/>
    </source>
</evidence>
<dbReference type="InterPro" id="IPR050261">
    <property type="entry name" value="FrsA_esterase"/>
</dbReference>
<organism evidence="4 5">
    <name type="scientific">Alienimonas chondri</name>
    <dbReference type="NCBI Taxonomy" id="2681879"/>
    <lineage>
        <taxon>Bacteria</taxon>
        <taxon>Pseudomonadati</taxon>
        <taxon>Planctomycetota</taxon>
        <taxon>Planctomycetia</taxon>
        <taxon>Planctomycetales</taxon>
        <taxon>Planctomycetaceae</taxon>
        <taxon>Alienimonas</taxon>
    </lineage>
</organism>
<reference evidence="4 5" key="1">
    <citation type="journal article" date="2020" name="Syst. Appl. Microbiol.">
        <title>Alienimonas chondri sp. nov., a novel planctomycete isolated from the biofilm of the red alga Chondrus crispus.</title>
        <authorList>
            <person name="Vitorino I."/>
            <person name="Albuquerque L."/>
            <person name="Wiegand S."/>
            <person name="Kallscheuer N."/>
            <person name="da Costa M.S."/>
            <person name="Lobo-da-Cunha A."/>
            <person name="Jogler C."/>
            <person name="Lage O.M."/>
        </authorList>
    </citation>
    <scope>NUCLEOTIDE SEQUENCE [LARGE SCALE GENOMIC DNA]</scope>
    <source>
        <strain evidence="4 5">LzC2</strain>
    </source>
</reference>
<dbReference type="PANTHER" id="PTHR22946">
    <property type="entry name" value="DIENELACTONE HYDROLASE DOMAIN-CONTAINING PROTEIN-RELATED"/>
    <property type="match status" value="1"/>
</dbReference>
<feature type="compositionally biased region" description="Basic and acidic residues" evidence="2">
    <location>
        <begin position="349"/>
        <end position="373"/>
    </location>
</feature>
<dbReference type="Proteomes" id="UP000609651">
    <property type="component" value="Unassembled WGS sequence"/>
</dbReference>
<keyword evidence="1" id="KW-0378">Hydrolase</keyword>
<keyword evidence="5" id="KW-1185">Reference proteome</keyword>